<gene>
    <name evidence="1" type="ORF">L1987_32795</name>
</gene>
<name>A0ACB9HPJ5_9ASTR</name>
<dbReference type="EMBL" id="CM042028">
    <property type="protein sequence ID" value="KAI3797537.1"/>
    <property type="molecule type" value="Genomic_DNA"/>
</dbReference>
<organism evidence="1 2">
    <name type="scientific">Smallanthus sonchifolius</name>
    <dbReference type="NCBI Taxonomy" id="185202"/>
    <lineage>
        <taxon>Eukaryota</taxon>
        <taxon>Viridiplantae</taxon>
        <taxon>Streptophyta</taxon>
        <taxon>Embryophyta</taxon>
        <taxon>Tracheophyta</taxon>
        <taxon>Spermatophyta</taxon>
        <taxon>Magnoliopsida</taxon>
        <taxon>eudicotyledons</taxon>
        <taxon>Gunneridae</taxon>
        <taxon>Pentapetalae</taxon>
        <taxon>asterids</taxon>
        <taxon>campanulids</taxon>
        <taxon>Asterales</taxon>
        <taxon>Asteraceae</taxon>
        <taxon>Asteroideae</taxon>
        <taxon>Heliantheae alliance</taxon>
        <taxon>Millerieae</taxon>
        <taxon>Smallanthus</taxon>
    </lineage>
</organism>
<dbReference type="Proteomes" id="UP001056120">
    <property type="component" value="Linkage Group LG11"/>
</dbReference>
<accession>A0ACB9HPJ5</accession>
<evidence type="ECO:0000313" key="1">
    <source>
        <dbReference type="EMBL" id="KAI3797537.1"/>
    </source>
</evidence>
<comment type="caution">
    <text evidence="1">The sequence shown here is derived from an EMBL/GenBank/DDBJ whole genome shotgun (WGS) entry which is preliminary data.</text>
</comment>
<reference evidence="2" key="1">
    <citation type="journal article" date="2022" name="Mol. Ecol. Resour.">
        <title>The genomes of chicory, endive, great burdock and yacon provide insights into Asteraceae palaeo-polyploidization history and plant inulin production.</title>
        <authorList>
            <person name="Fan W."/>
            <person name="Wang S."/>
            <person name="Wang H."/>
            <person name="Wang A."/>
            <person name="Jiang F."/>
            <person name="Liu H."/>
            <person name="Zhao H."/>
            <person name="Xu D."/>
            <person name="Zhang Y."/>
        </authorList>
    </citation>
    <scope>NUCLEOTIDE SEQUENCE [LARGE SCALE GENOMIC DNA]</scope>
    <source>
        <strain evidence="2">cv. Yunnan</strain>
    </source>
</reference>
<keyword evidence="2" id="KW-1185">Reference proteome</keyword>
<proteinExistence type="predicted"/>
<sequence length="80" mass="8727">MQPSNPKRLKNGSVVMAMARAKNLGKMVATGKNKRYKGRVDWRRLCDDILIAAAINLGCVLSLMGRLDPSGPISIHTSSF</sequence>
<reference evidence="1 2" key="2">
    <citation type="journal article" date="2022" name="Mol. Ecol. Resour.">
        <title>The genomes of chicory, endive, great burdock and yacon provide insights into Asteraceae paleo-polyploidization history and plant inulin production.</title>
        <authorList>
            <person name="Fan W."/>
            <person name="Wang S."/>
            <person name="Wang H."/>
            <person name="Wang A."/>
            <person name="Jiang F."/>
            <person name="Liu H."/>
            <person name="Zhao H."/>
            <person name="Xu D."/>
            <person name="Zhang Y."/>
        </authorList>
    </citation>
    <scope>NUCLEOTIDE SEQUENCE [LARGE SCALE GENOMIC DNA]</scope>
    <source>
        <strain evidence="2">cv. Yunnan</strain>
        <tissue evidence="1">Leaves</tissue>
    </source>
</reference>
<protein>
    <submittedName>
        <fullName evidence="1">Uncharacterized protein</fullName>
    </submittedName>
</protein>
<evidence type="ECO:0000313" key="2">
    <source>
        <dbReference type="Proteomes" id="UP001056120"/>
    </source>
</evidence>